<dbReference type="Proteomes" id="UP000436694">
    <property type="component" value="Unassembled WGS sequence"/>
</dbReference>
<feature type="signal peptide" evidence="1">
    <location>
        <begin position="1"/>
        <end position="23"/>
    </location>
</feature>
<feature type="domain" description="Ice-binding protein C-terminal" evidence="2">
    <location>
        <begin position="157"/>
        <end position="180"/>
    </location>
</feature>
<protein>
    <submittedName>
        <fullName evidence="3">VPLPA-CTERM sorting domain-containing protein</fullName>
    </submittedName>
</protein>
<reference evidence="3 4" key="1">
    <citation type="submission" date="2019-10" db="EMBL/GenBank/DDBJ databases">
        <title>Epibacterium sp. nov., isolated from seawater.</title>
        <authorList>
            <person name="Zhang X."/>
            <person name="Li N."/>
        </authorList>
    </citation>
    <scope>NUCLEOTIDE SEQUENCE [LARGE SCALE GENOMIC DNA]</scope>
    <source>
        <strain evidence="3 4">SM1969</strain>
    </source>
</reference>
<dbReference type="Pfam" id="PF07589">
    <property type="entry name" value="PEP-CTERM"/>
    <property type="match status" value="1"/>
</dbReference>
<keyword evidence="4" id="KW-1185">Reference proteome</keyword>
<dbReference type="EMBL" id="WIXK01000005">
    <property type="protein sequence ID" value="MQY43322.1"/>
    <property type="molecule type" value="Genomic_DNA"/>
</dbReference>
<evidence type="ECO:0000256" key="1">
    <source>
        <dbReference type="SAM" id="SignalP"/>
    </source>
</evidence>
<dbReference type="NCBIfam" id="TIGR03370">
    <property type="entry name" value="VPLPA-CTERM"/>
    <property type="match status" value="1"/>
</dbReference>
<dbReference type="AlphaFoldDB" id="A0A844AZA9"/>
<evidence type="ECO:0000313" key="4">
    <source>
        <dbReference type="Proteomes" id="UP000436694"/>
    </source>
</evidence>
<name>A0A844AZA9_9RHOB</name>
<evidence type="ECO:0000313" key="3">
    <source>
        <dbReference type="EMBL" id="MQY43322.1"/>
    </source>
</evidence>
<accession>A0A844AZA9</accession>
<dbReference type="InterPro" id="IPR022472">
    <property type="entry name" value="VPLPA-CTERM"/>
</dbReference>
<sequence>MISQLKRAGIIAALISLPFAANAATISGQVDIAGAVNIPGSTFNAGGNADLTDTGTVILSNGDFAGHVSFGDTATLFDIDFTSPSTIWEVGGFSFVASVFDAFQDGTVKAFTALGVISGNGFDATNGTLSFTAQLNGGAVDVSFSTTSSAVDSAPAPVPVPAAGPLLLLGLGGLAAARRKKRKA</sequence>
<evidence type="ECO:0000259" key="2">
    <source>
        <dbReference type="Pfam" id="PF07589"/>
    </source>
</evidence>
<feature type="chain" id="PRO_5033042518" evidence="1">
    <location>
        <begin position="24"/>
        <end position="184"/>
    </location>
</feature>
<organism evidence="3 4">
    <name type="scientific">Tritonibacter aquimaris</name>
    <dbReference type="NCBI Taxonomy" id="2663379"/>
    <lineage>
        <taxon>Bacteria</taxon>
        <taxon>Pseudomonadati</taxon>
        <taxon>Pseudomonadota</taxon>
        <taxon>Alphaproteobacteria</taxon>
        <taxon>Rhodobacterales</taxon>
        <taxon>Paracoccaceae</taxon>
        <taxon>Tritonibacter</taxon>
    </lineage>
</organism>
<dbReference type="InterPro" id="IPR013424">
    <property type="entry name" value="Ice-binding_C"/>
</dbReference>
<dbReference type="NCBIfam" id="TIGR02595">
    <property type="entry name" value="PEP_CTERM"/>
    <property type="match status" value="1"/>
</dbReference>
<gene>
    <name evidence="3" type="ORF">GG681_11775</name>
</gene>
<comment type="caution">
    <text evidence="3">The sequence shown here is derived from an EMBL/GenBank/DDBJ whole genome shotgun (WGS) entry which is preliminary data.</text>
</comment>
<proteinExistence type="predicted"/>
<keyword evidence="1" id="KW-0732">Signal</keyword>